<keyword evidence="2" id="KW-0472">Membrane</keyword>
<dbReference type="EMBL" id="JAYKXP010000033">
    <property type="protein sequence ID" value="KAK7041567.1"/>
    <property type="molecule type" value="Genomic_DNA"/>
</dbReference>
<keyword evidence="2" id="KW-1133">Transmembrane helix</keyword>
<gene>
    <name evidence="3" type="ORF">VNI00_009154</name>
</gene>
<reference evidence="3 4" key="1">
    <citation type="submission" date="2024-01" db="EMBL/GenBank/DDBJ databases">
        <title>A draft genome for a cacao thread blight-causing isolate of Paramarasmius palmivorus.</title>
        <authorList>
            <person name="Baruah I.K."/>
            <person name="Bukari Y."/>
            <person name="Amoako-Attah I."/>
            <person name="Meinhardt L.W."/>
            <person name="Bailey B.A."/>
            <person name="Cohen S.P."/>
        </authorList>
    </citation>
    <scope>NUCLEOTIDE SEQUENCE [LARGE SCALE GENOMIC DNA]</scope>
    <source>
        <strain evidence="3 4">GH-12</strain>
    </source>
</reference>
<feature type="transmembrane region" description="Helical" evidence="2">
    <location>
        <begin position="38"/>
        <end position="56"/>
    </location>
</feature>
<dbReference type="AlphaFoldDB" id="A0AAW0CNT1"/>
<evidence type="ECO:0000256" key="2">
    <source>
        <dbReference type="SAM" id="Phobius"/>
    </source>
</evidence>
<protein>
    <submittedName>
        <fullName evidence="3">Uncharacterized protein</fullName>
    </submittedName>
</protein>
<organism evidence="3 4">
    <name type="scientific">Paramarasmius palmivorus</name>
    <dbReference type="NCBI Taxonomy" id="297713"/>
    <lineage>
        <taxon>Eukaryota</taxon>
        <taxon>Fungi</taxon>
        <taxon>Dikarya</taxon>
        <taxon>Basidiomycota</taxon>
        <taxon>Agaricomycotina</taxon>
        <taxon>Agaricomycetes</taxon>
        <taxon>Agaricomycetidae</taxon>
        <taxon>Agaricales</taxon>
        <taxon>Marasmiineae</taxon>
        <taxon>Marasmiaceae</taxon>
        <taxon>Paramarasmius</taxon>
    </lineage>
</organism>
<name>A0AAW0CNT1_9AGAR</name>
<sequence length="171" mass="19096">MAPLPAARTSDSAEASTVGTLGSPSSVMLESTITNSGLPTPISIALLAFAVLYIIAPRIFNWRYPCQSVEVLQSKVQALEALIQDNASIVNGQHNLPSREMRVFMQRLKTLHAQAKALKNQKEPERWSVLAWLRFSWKMVSKMDECWIGLRELEVEIEVLSRVLPLPAVRV</sequence>
<evidence type="ECO:0000313" key="4">
    <source>
        <dbReference type="Proteomes" id="UP001383192"/>
    </source>
</evidence>
<feature type="compositionally biased region" description="Polar residues" evidence="1">
    <location>
        <begin position="9"/>
        <end position="20"/>
    </location>
</feature>
<keyword evidence="2" id="KW-0812">Transmembrane</keyword>
<proteinExistence type="predicted"/>
<dbReference type="Proteomes" id="UP001383192">
    <property type="component" value="Unassembled WGS sequence"/>
</dbReference>
<keyword evidence="4" id="KW-1185">Reference proteome</keyword>
<accession>A0AAW0CNT1</accession>
<evidence type="ECO:0000256" key="1">
    <source>
        <dbReference type="SAM" id="MobiDB-lite"/>
    </source>
</evidence>
<evidence type="ECO:0000313" key="3">
    <source>
        <dbReference type="EMBL" id="KAK7041567.1"/>
    </source>
</evidence>
<comment type="caution">
    <text evidence="3">The sequence shown here is derived from an EMBL/GenBank/DDBJ whole genome shotgun (WGS) entry which is preliminary data.</text>
</comment>
<feature type="region of interest" description="Disordered" evidence="1">
    <location>
        <begin position="1"/>
        <end position="20"/>
    </location>
</feature>